<evidence type="ECO:0000256" key="3">
    <source>
        <dbReference type="SAM" id="SignalP"/>
    </source>
</evidence>
<dbReference type="PANTHER" id="PTHR21043:SF2">
    <property type="entry name" value="PROTEIN IOJAP, CHLOROPLASTIC"/>
    <property type="match status" value="1"/>
</dbReference>
<organism evidence="4 5">
    <name type="scientific">Pelagomonas calceolata</name>
    <dbReference type="NCBI Taxonomy" id="35677"/>
    <lineage>
        <taxon>Eukaryota</taxon>
        <taxon>Sar</taxon>
        <taxon>Stramenopiles</taxon>
        <taxon>Ochrophyta</taxon>
        <taxon>Pelagophyceae</taxon>
        <taxon>Pelagomonadales</taxon>
        <taxon>Pelagomonadaceae</taxon>
        <taxon>Pelagomonas</taxon>
    </lineage>
</organism>
<dbReference type="GO" id="GO:0090071">
    <property type="term" value="P:negative regulation of ribosome biogenesis"/>
    <property type="evidence" value="ECO:0007669"/>
    <property type="project" value="TreeGrafter"/>
</dbReference>
<dbReference type="SUPFAM" id="SSF81301">
    <property type="entry name" value="Nucleotidyltransferase"/>
    <property type="match status" value="1"/>
</dbReference>
<keyword evidence="5" id="KW-1185">Reference proteome</keyword>
<comment type="similarity">
    <text evidence="1">Belongs to the Iojap/RsfS family.</text>
</comment>
<dbReference type="PANTHER" id="PTHR21043">
    <property type="entry name" value="IOJAP SUPERFAMILY ORTHOLOG"/>
    <property type="match status" value="1"/>
</dbReference>
<gene>
    <name evidence="4" type="ORF">PECAL_3P20250</name>
</gene>
<dbReference type="AlphaFoldDB" id="A0A8J2SJM5"/>
<feature type="chain" id="PRO_5035144371" description="Ribosomal silencing factor RsfS" evidence="3">
    <location>
        <begin position="16"/>
        <end position="226"/>
    </location>
</feature>
<feature type="signal peptide" evidence="3">
    <location>
        <begin position="1"/>
        <end position="15"/>
    </location>
</feature>
<sequence length="226" mass="24515">MRCSLLAALAAAAALQPTPPPRRPRVILQTSKKHSGTRQRPKGAGRVRQGGKRGDLLKGIYDAPAITKERPSVSEDPLLPFVEALARAADQRKGRSIAAFHVAPLTDVASFVIAACGRSRPQCDAVAAAVVDDAKELFDRTPNHVEGGADGGWTCIDFGDVIVNVMTPASREFYNIDEIWKNAEQVDLSEVVSPEGPDDLLDDEDLFDEEDDLEDFWDAPNAPDAW</sequence>
<comment type="caution">
    <text evidence="4">The sequence shown here is derived from an EMBL/GenBank/DDBJ whole genome shotgun (WGS) entry which is preliminary data.</text>
</comment>
<keyword evidence="3" id="KW-0732">Signal</keyword>
<dbReference type="Gene3D" id="3.30.460.10">
    <property type="entry name" value="Beta Polymerase, domain 2"/>
    <property type="match status" value="1"/>
</dbReference>
<evidence type="ECO:0000256" key="1">
    <source>
        <dbReference type="ARBA" id="ARBA00010574"/>
    </source>
</evidence>
<proteinExistence type="inferred from homology"/>
<dbReference type="Proteomes" id="UP000789595">
    <property type="component" value="Unassembled WGS sequence"/>
</dbReference>
<feature type="compositionally biased region" description="Basic residues" evidence="2">
    <location>
        <begin position="31"/>
        <end position="51"/>
    </location>
</feature>
<evidence type="ECO:0008006" key="6">
    <source>
        <dbReference type="Google" id="ProtNLM"/>
    </source>
</evidence>
<reference evidence="4" key="1">
    <citation type="submission" date="2021-11" db="EMBL/GenBank/DDBJ databases">
        <authorList>
            <consortium name="Genoscope - CEA"/>
            <person name="William W."/>
        </authorList>
    </citation>
    <scope>NUCLEOTIDE SEQUENCE</scope>
</reference>
<dbReference type="GO" id="GO:0017148">
    <property type="term" value="P:negative regulation of translation"/>
    <property type="evidence" value="ECO:0007669"/>
    <property type="project" value="TreeGrafter"/>
</dbReference>
<dbReference type="InterPro" id="IPR043519">
    <property type="entry name" value="NT_sf"/>
</dbReference>
<name>A0A8J2SJM5_9STRA</name>
<dbReference type="InterPro" id="IPR004394">
    <property type="entry name" value="Iojap/RsfS/C7orf30"/>
</dbReference>
<dbReference type="Pfam" id="PF02410">
    <property type="entry name" value="RsfS"/>
    <property type="match status" value="1"/>
</dbReference>
<feature type="region of interest" description="Disordered" evidence="2">
    <location>
        <begin position="16"/>
        <end position="52"/>
    </location>
</feature>
<accession>A0A8J2SJM5</accession>
<protein>
    <recommendedName>
        <fullName evidence="6">Ribosomal silencing factor RsfS</fullName>
    </recommendedName>
</protein>
<evidence type="ECO:0000313" key="4">
    <source>
        <dbReference type="EMBL" id="CAH0372051.1"/>
    </source>
</evidence>
<dbReference type="HAMAP" id="MF_01477">
    <property type="entry name" value="Iojap_RsfS"/>
    <property type="match status" value="1"/>
</dbReference>
<evidence type="ECO:0000313" key="5">
    <source>
        <dbReference type="Proteomes" id="UP000789595"/>
    </source>
</evidence>
<dbReference type="NCBIfam" id="TIGR00090">
    <property type="entry name" value="rsfS_iojap_ybeB"/>
    <property type="match status" value="1"/>
</dbReference>
<dbReference type="GO" id="GO:0043023">
    <property type="term" value="F:ribosomal large subunit binding"/>
    <property type="evidence" value="ECO:0007669"/>
    <property type="project" value="TreeGrafter"/>
</dbReference>
<dbReference type="EMBL" id="CAKKNE010000003">
    <property type="protein sequence ID" value="CAH0372051.1"/>
    <property type="molecule type" value="Genomic_DNA"/>
</dbReference>
<evidence type="ECO:0000256" key="2">
    <source>
        <dbReference type="SAM" id="MobiDB-lite"/>
    </source>
</evidence>
<dbReference type="OrthoDB" id="21330at2759"/>